<protein>
    <submittedName>
        <fullName evidence="1">Uncharacterized protein</fullName>
    </submittedName>
</protein>
<organism evidence="1 2">
    <name type="scientific">Austropuccinia psidii MF-1</name>
    <dbReference type="NCBI Taxonomy" id="1389203"/>
    <lineage>
        <taxon>Eukaryota</taxon>
        <taxon>Fungi</taxon>
        <taxon>Dikarya</taxon>
        <taxon>Basidiomycota</taxon>
        <taxon>Pucciniomycotina</taxon>
        <taxon>Pucciniomycetes</taxon>
        <taxon>Pucciniales</taxon>
        <taxon>Sphaerophragmiaceae</taxon>
        <taxon>Austropuccinia</taxon>
    </lineage>
</organism>
<keyword evidence="2" id="KW-1185">Reference proteome</keyword>
<dbReference type="EMBL" id="AVOT02034882">
    <property type="protein sequence ID" value="MBW0529119.1"/>
    <property type="molecule type" value="Genomic_DNA"/>
</dbReference>
<gene>
    <name evidence="1" type="ORF">O181_068834</name>
</gene>
<sequence>MEGSCEHLLDSNFLPSSITKSETPPKGWVYERVLDKAPKDITSGISNDNIVTSGRVRNPPNRFAAAVISKAPCSFKEEMASPKSNSWAAAI</sequence>
<proteinExistence type="predicted"/>
<accession>A0A9Q3I7Y6</accession>
<comment type="caution">
    <text evidence="1">The sequence shown here is derived from an EMBL/GenBank/DDBJ whole genome shotgun (WGS) entry which is preliminary data.</text>
</comment>
<evidence type="ECO:0000313" key="2">
    <source>
        <dbReference type="Proteomes" id="UP000765509"/>
    </source>
</evidence>
<name>A0A9Q3I7Y6_9BASI</name>
<dbReference type="Proteomes" id="UP000765509">
    <property type="component" value="Unassembled WGS sequence"/>
</dbReference>
<dbReference type="AlphaFoldDB" id="A0A9Q3I7Y6"/>
<evidence type="ECO:0000313" key="1">
    <source>
        <dbReference type="EMBL" id="MBW0529119.1"/>
    </source>
</evidence>
<reference evidence="1" key="1">
    <citation type="submission" date="2021-03" db="EMBL/GenBank/DDBJ databases">
        <title>Draft genome sequence of rust myrtle Austropuccinia psidii MF-1, a brazilian biotype.</title>
        <authorList>
            <person name="Quecine M.C."/>
            <person name="Pachon D.M.R."/>
            <person name="Bonatelli M.L."/>
            <person name="Correr F.H."/>
            <person name="Franceschini L.M."/>
            <person name="Leite T.F."/>
            <person name="Margarido G.R.A."/>
            <person name="Almeida C.A."/>
            <person name="Ferrarezi J.A."/>
            <person name="Labate C.A."/>
        </authorList>
    </citation>
    <scope>NUCLEOTIDE SEQUENCE</scope>
    <source>
        <strain evidence="1">MF-1</strain>
    </source>
</reference>